<dbReference type="EMBL" id="SRXU01000001">
    <property type="protein sequence ID" value="TGX46036.1"/>
    <property type="molecule type" value="Genomic_DNA"/>
</dbReference>
<proteinExistence type="predicted"/>
<evidence type="ECO:0000313" key="3">
    <source>
        <dbReference type="Proteomes" id="UP000309848"/>
    </source>
</evidence>
<feature type="transmembrane region" description="Helical" evidence="1">
    <location>
        <begin position="6"/>
        <end position="27"/>
    </location>
</feature>
<keyword evidence="3" id="KW-1185">Reference proteome</keyword>
<keyword evidence="1" id="KW-1133">Transmembrane helix</keyword>
<gene>
    <name evidence="2" type="ORF">E5A74_02355</name>
</gene>
<evidence type="ECO:0000313" key="2">
    <source>
        <dbReference type="EMBL" id="TGX46036.1"/>
    </source>
</evidence>
<sequence length="142" mass="15132">MSPDLISALIGFGGAILGGVVQSAFGWRQAHTQFLRDSRARDYALFAESLAAMSQASTGTPERANAIKLSIEAKAKIILNGSPAVVRALAEHSRHAVLGSEESYKDFCVLVAAMREDLGGLKGSELEPMTRAILFETKAIGR</sequence>
<reference evidence="2 3" key="1">
    <citation type="submission" date="2019-04" db="EMBL/GenBank/DDBJ databases">
        <title>Sphingomonas psychrotolerans sp. nov., isolated from soil in the Tianshan Mountains, Xinjiang, China.</title>
        <authorList>
            <person name="Luo Y."/>
            <person name="Sheng H."/>
        </authorList>
    </citation>
    <scope>NUCLEOTIDE SEQUENCE [LARGE SCALE GENOMIC DNA]</scope>
    <source>
        <strain evidence="2 3">KIS18-15</strain>
    </source>
</reference>
<organism evidence="2 3">
    <name type="scientific">Sphingomonas naasensis</name>
    <dbReference type="NCBI Taxonomy" id="1344951"/>
    <lineage>
        <taxon>Bacteria</taxon>
        <taxon>Pseudomonadati</taxon>
        <taxon>Pseudomonadota</taxon>
        <taxon>Alphaproteobacteria</taxon>
        <taxon>Sphingomonadales</taxon>
        <taxon>Sphingomonadaceae</taxon>
        <taxon>Sphingomonas</taxon>
    </lineage>
</organism>
<keyword evidence="1" id="KW-0472">Membrane</keyword>
<dbReference type="Proteomes" id="UP000309848">
    <property type="component" value="Unassembled WGS sequence"/>
</dbReference>
<keyword evidence="1" id="KW-0812">Transmembrane</keyword>
<evidence type="ECO:0000256" key="1">
    <source>
        <dbReference type="SAM" id="Phobius"/>
    </source>
</evidence>
<accession>A0A4S1WWS5</accession>
<name>A0A4S1WWS5_9SPHN</name>
<comment type="caution">
    <text evidence="2">The sequence shown here is derived from an EMBL/GenBank/DDBJ whole genome shotgun (WGS) entry which is preliminary data.</text>
</comment>
<dbReference type="RefSeq" id="WP_135982451.1">
    <property type="nucleotide sequence ID" value="NZ_JAASQM010000001.1"/>
</dbReference>
<dbReference type="AlphaFoldDB" id="A0A4S1WWS5"/>
<protein>
    <submittedName>
        <fullName evidence="2">Uncharacterized protein</fullName>
    </submittedName>
</protein>